<evidence type="ECO:0000256" key="1">
    <source>
        <dbReference type="SAM" id="MobiDB-lite"/>
    </source>
</evidence>
<comment type="caution">
    <text evidence="2">The sequence shown here is derived from an EMBL/GenBank/DDBJ whole genome shotgun (WGS) entry which is preliminary data.</text>
</comment>
<proteinExistence type="predicted"/>
<name>A0ABW8BSF7_9GAMM</name>
<protein>
    <submittedName>
        <fullName evidence="2">Uncharacterized protein</fullName>
    </submittedName>
</protein>
<evidence type="ECO:0000313" key="2">
    <source>
        <dbReference type="EMBL" id="MFI8750159.1"/>
    </source>
</evidence>
<evidence type="ECO:0000313" key="3">
    <source>
        <dbReference type="Proteomes" id="UP001614338"/>
    </source>
</evidence>
<reference evidence="2 3" key="1">
    <citation type="submission" date="2024-10" db="EMBL/GenBank/DDBJ databases">
        <title>The Natural Products Discovery Center: Release of the First 8490 Sequenced Strains for Exploring Actinobacteria Biosynthetic Diversity.</title>
        <authorList>
            <person name="Kalkreuter E."/>
            <person name="Kautsar S.A."/>
            <person name="Yang D."/>
            <person name="Bader C.D."/>
            <person name="Teijaro C.N."/>
            <person name="Fluegel L."/>
            <person name="Davis C.M."/>
            <person name="Simpson J.R."/>
            <person name="Lauterbach L."/>
            <person name="Steele A.D."/>
            <person name="Gui C."/>
            <person name="Meng S."/>
            <person name="Li G."/>
            <person name="Viehrig K."/>
            <person name="Ye F."/>
            <person name="Su P."/>
            <person name="Kiefer A.F."/>
            <person name="Nichols A."/>
            <person name="Cepeda A.J."/>
            <person name="Yan W."/>
            <person name="Fan B."/>
            <person name="Jiang Y."/>
            <person name="Adhikari A."/>
            <person name="Zheng C.-J."/>
            <person name="Schuster L."/>
            <person name="Cowan T.M."/>
            <person name="Smanski M.J."/>
            <person name="Chevrette M.G."/>
            <person name="De Carvalho L.P.S."/>
            <person name="Shen B."/>
        </authorList>
    </citation>
    <scope>NUCLEOTIDE SEQUENCE [LARGE SCALE GENOMIC DNA]</scope>
    <source>
        <strain evidence="2 3">NPDC077409</strain>
    </source>
</reference>
<accession>A0ABW8BSF7</accession>
<organism evidence="2 3">
    <name type="scientific">Vreelandella lionensis</name>
    <dbReference type="NCBI Taxonomy" id="1144478"/>
    <lineage>
        <taxon>Bacteria</taxon>
        <taxon>Pseudomonadati</taxon>
        <taxon>Pseudomonadota</taxon>
        <taxon>Gammaproteobacteria</taxon>
        <taxon>Oceanospirillales</taxon>
        <taxon>Halomonadaceae</taxon>
        <taxon>Vreelandella</taxon>
    </lineage>
</organism>
<feature type="region of interest" description="Disordered" evidence="1">
    <location>
        <begin position="17"/>
        <end position="36"/>
    </location>
</feature>
<dbReference type="RefSeq" id="WP_399844043.1">
    <property type="nucleotide sequence ID" value="NZ_JBITWC010000012.1"/>
</dbReference>
<dbReference type="EMBL" id="JBITWC010000012">
    <property type="protein sequence ID" value="MFI8750159.1"/>
    <property type="molecule type" value="Genomic_DNA"/>
</dbReference>
<keyword evidence="3" id="KW-1185">Reference proteome</keyword>
<sequence>MMLEGVDDEKSRLDRIKEATGKQSETEPPLFLPIPMDMPPVNATSEVALNKRHADQVLSHASYVSRQHALLEAVVSGAQLGGDAPLLFSRMSSSLIEAERHLAALSMVMPEPHDFEIQRATKGGHAKNNPPSQKDQEVVMVSLIKAMLFNFSFGEKIHWPTAYKVYGKRIADNICWLNHSLKMFTCYPNDQRIRDAVENVFYEKLKKLKVIDEQGGSGGRVGRMRHALHFGGRWSTAPSTQIPEWQGFAAETLSRIQYAEERLAKDILICLLEDRFGELPVALERQVDQLGSLEDVAVYFSNLWEATSLGDIFN</sequence>
<dbReference type="Proteomes" id="UP001614338">
    <property type="component" value="Unassembled WGS sequence"/>
</dbReference>
<gene>
    <name evidence="2" type="ORF">ACIGG6_09160</name>
</gene>